<evidence type="ECO:0000313" key="3">
    <source>
        <dbReference type="Proteomes" id="UP001529338"/>
    </source>
</evidence>
<name>A0ABT7SBS1_9CELL</name>
<dbReference type="RefSeq" id="WP_289453153.1">
    <property type="nucleotide sequence ID" value="NZ_JAUCGQ010000001.1"/>
</dbReference>
<reference evidence="2 3" key="1">
    <citation type="submission" date="2023-06" db="EMBL/GenBank/DDBJ databases">
        <title>Cellulomonas sp. MW4 Whole genome sequence.</title>
        <authorList>
            <person name="Park S."/>
        </authorList>
    </citation>
    <scope>NUCLEOTIDE SEQUENCE [LARGE SCALE GENOMIC DNA]</scope>
    <source>
        <strain evidence="2 3">MW4</strain>
    </source>
</reference>
<proteinExistence type="predicted"/>
<evidence type="ECO:0000313" key="2">
    <source>
        <dbReference type="EMBL" id="MDM7853633.1"/>
    </source>
</evidence>
<comment type="caution">
    <text evidence="2">The sequence shown here is derived from an EMBL/GenBank/DDBJ whole genome shotgun (WGS) entry which is preliminary data.</text>
</comment>
<sequence>MGLFSRRKRDQDAAAAESATPREAREATIAHLSDFVTTRVGVEAYIEPANAMNPTTVLLVATDGEWTRRRVPDAPTAHEVARSLGIPSYDVQRTGYPQRYRDWNTRQKKKARREADAV</sequence>
<dbReference type="EMBL" id="JAUCGQ010000001">
    <property type="protein sequence ID" value="MDM7853633.1"/>
    <property type="molecule type" value="Genomic_DNA"/>
</dbReference>
<feature type="region of interest" description="Disordered" evidence="1">
    <location>
        <begin position="1"/>
        <end position="25"/>
    </location>
</feature>
<keyword evidence="3" id="KW-1185">Reference proteome</keyword>
<protein>
    <submittedName>
        <fullName evidence="2">Oxidoreductase</fullName>
    </submittedName>
</protein>
<gene>
    <name evidence="2" type="ORF">QRT04_01700</name>
</gene>
<evidence type="ECO:0000256" key="1">
    <source>
        <dbReference type="SAM" id="MobiDB-lite"/>
    </source>
</evidence>
<organism evidence="2 3">
    <name type="scientific">Cellulomonas alba</name>
    <dbReference type="NCBI Taxonomy" id="3053467"/>
    <lineage>
        <taxon>Bacteria</taxon>
        <taxon>Bacillati</taxon>
        <taxon>Actinomycetota</taxon>
        <taxon>Actinomycetes</taxon>
        <taxon>Micrococcales</taxon>
        <taxon>Cellulomonadaceae</taxon>
        <taxon>Cellulomonas</taxon>
    </lineage>
</organism>
<dbReference type="Proteomes" id="UP001529338">
    <property type="component" value="Unassembled WGS sequence"/>
</dbReference>
<accession>A0ABT7SBS1</accession>